<keyword evidence="1" id="KW-1133">Transmembrane helix</keyword>
<evidence type="ECO:0000256" key="1">
    <source>
        <dbReference type="SAM" id="Phobius"/>
    </source>
</evidence>
<protein>
    <submittedName>
        <fullName evidence="2">Two-component sensor histidine kinase</fullName>
    </submittedName>
</protein>
<evidence type="ECO:0000313" key="3">
    <source>
        <dbReference type="Proteomes" id="UP001064390"/>
    </source>
</evidence>
<dbReference type="GO" id="GO:0016301">
    <property type="term" value="F:kinase activity"/>
    <property type="evidence" value="ECO:0007669"/>
    <property type="project" value="UniProtKB-KW"/>
</dbReference>
<sequence>TALLRTRARLRRDARRAALIPVVLGAAIVMFLVGLYVFTSATTSVSPEDYAGIRVGETRDELTPVLPDRRIRKPPPVISEPSVPAGATCEYYRASRSLLDFGDTMYRLCFKDDVLMAKDML</sequence>
<keyword evidence="3" id="KW-1185">Reference proteome</keyword>
<feature type="transmembrane region" description="Helical" evidence="1">
    <location>
        <begin position="17"/>
        <end position="38"/>
    </location>
</feature>
<proteinExistence type="predicted"/>
<keyword evidence="2" id="KW-0418">Kinase</keyword>
<keyword evidence="2" id="KW-0808">Transferase</keyword>
<accession>A0ABY6C0U7</accession>
<organism evidence="2 3">
    <name type="scientific">Streptomyces vinaceusdrappus</name>
    <dbReference type="NCBI Taxonomy" id="67376"/>
    <lineage>
        <taxon>Bacteria</taxon>
        <taxon>Bacillati</taxon>
        <taxon>Actinomycetota</taxon>
        <taxon>Actinomycetes</taxon>
        <taxon>Kitasatosporales</taxon>
        <taxon>Streptomycetaceae</taxon>
        <taxon>Streptomyces</taxon>
        <taxon>Streptomyces rochei group</taxon>
    </lineage>
</organism>
<keyword evidence="1" id="KW-0472">Membrane</keyword>
<dbReference type="EMBL" id="CP104697">
    <property type="protein sequence ID" value="UXI81612.1"/>
    <property type="molecule type" value="Genomic_DNA"/>
</dbReference>
<dbReference type="Proteomes" id="UP001064390">
    <property type="component" value="Chromosome"/>
</dbReference>
<evidence type="ECO:0000313" key="2">
    <source>
        <dbReference type="EMBL" id="UXI81612.1"/>
    </source>
</evidence>
<feature type="non-terminal residue" evidence="2">
    <location>
        <position position="1"/>
    </location>
</feature>
<reference evidence="2" key="1">
    <citation type="submission" date="2022-09" db="EMBL/GenBank/DDBJ databases">
        <title>Streptomyces vinaceusdrappus strain AC-40.</title>
        <authorList>
            <person name="Sedeek A.M."/>
            <person name="Salah I."/>
            <person name="Kamel H.L."/>
            <person name="Soltan M.A."/>
            <person name="Elsayed T.R."/>
        </authorList>
    </citation>
    <scope>NUCLEOTIDE SEQUENCE</scope>
    <source>
        <strain evidence="2">AC-40</strain>
    </source>
</reference>
<keyword evidence="1" id="KW-0812">Transmembrane</keyword>
<name>A0ABY6C0U7_9ACTN</name>
<gene>
    <name evidence="2" type="ORF">N6Q81_27920</name>
</gene>